<dbReference type="EMBL" id="NKHD01000008">
    <property type="protein sequence ID" value="OXT08924.1"/>
    <property type="molecule type" value="Genomic_DNA"/>
</dbReference>
<dbReference type="InterPro" id="IPR051471">
    <property type="entry name" value="Bacterial_PTS_sugar_comp"/>
</dbReference>
<evidence type="ECO:0000256" key="8">
    <source>
        <dbReference type="ARBA" id="ARBA00022777"/>
    </source>
</evidence>
<evidence type="ECO:0000259" key="9">
    <source>
        <dbReference type="PROSITE" id="PS51096"/>
    </source>
</evidence>
<dbReference type="InterPro" id="IPR004701">
    <property type="entry name" value="PTS_EIIA_man-typ"/>
</dbReference>
<evidence type="ECO:0000256" key="4">
    <source>
        <dbReference type="ARBA" id="ARBA00022553"/>
    </source>
</evidence>
<dbReference type="InterPro" id="IPR013789">
    <property type="entry name" value="PTS_EIIA_man"/>
</dbReference>
<evidence type="ECO:0000256" key="3">
    <source>
        <dbReference type="ARBA" id="ARBA00022490"/>
    </source>
</evidence>
<keyword evidence="2" id="KW-0813">Transport</keyword>
<dbReference type="Pfam" id="PF03610">
    <property type="entry name" value="EIIA-man"/>
    <property type="match status" value="1"/>
</dbReference>
<dbReference type="OMA" id="IGHGHFA"/>
<dbReference type="SUPFAM" id="SSF53062">
    <property type="entry name" value="PTS system fructose IIA component-like"/>
    <property type="match status" value="1"/>
</dbReference>
<proteinExistence type="predicted"/>
<dbReference type="GO" id="GO:0005737">
    <property type="term" value="C:cytoplasm"/>
    <property type="evidence" value="ECO:0007669"/>
    <property type="project" value="UniProtKB-SubCell"/>
</dbReference>
<accession>A0A231VLH6</accession>
<dbReference type="NCBIfam" id="TIGR00824">
    <property type="entry name" value="EIIA-man"/>
    <property type="match status" value="1"/>
</dbReference>
<sequence length="138" mass="15333">MIALIIGTHGKFSEELIKSSELIYGKQTNVASITFEAGESIENLISKYKKVLKELNTTDGALFLVDLFGGSPYNAAIVLANENEKMDVITGVNLPMLIEAYARRSSETLDDLVEHLKEASKLGIRNFKESKNYCEEEL</sequence>
<dbReference type="RefSeq" id="WP_013298291.1">
    <property type="nucleotide sequence ID" value="NZ_CP117247.1"/>
</dbReference>
<comment type="subcellular location">
    <subcellularLocation>
        <location evidence="1">Cytoplasm</location>
    </subcellularLocation>
</comment>
<dbReference type="PANTHER" id="PTHR33799:SF1">
    <property type="entry name" value="PTS SYSTEM MANNOSE-SPECIFIC EIIAB COMPONENT-RELATED"/>
    <property type="match status" value="1"/>
</dbReference>
<keyword evidence="5" id="KW-0762">Sugar transport</keyword>
<keyword evidence="4" id="KW-0597">Phosphoprotein</keyword>
<keyword evidence="3" id="KW-0963">Cytoplasm</keyword>
<dbReference type="InterPro" id="IPR036662">
    <property type="entry name" value="PTS_EIIA_man-typ_sf"/>
</dbReference>
<keyword evidence="6" id="KW-0808">Transferase</keyword>
<dbReference type="PROSITE" id="PS51096">
    <property type="entry name" value="PTS_EIIA_TYPE_4"/>
    <property type="match status" value="1"/>
</dbReference>
<evidence type="ECO:0000256" key="5">
    <source>
        <dbReference type="ARBA" id="ARBA00022597"/>
    </source>
</evidence>
<keyword evidence="7" id="KW-0598">Phosphotransferase system</keyword>
<dbReference type="PANTHER" id="PTHR33799">
    <property type="entry name" value="PTS PERMEASE-RELATED-RELATED"/>
    <property type="match status" value="1"/>
</dbReference>
<dbReference type="GO" id="GO:0016020">
    <property type="term" value="C:membrane"/>
    <property type="evidence" value="ECO:0007669"/>
    <property type="project" value="InterPro"/>
</dbReference>
<evidence type="ECO:0000313" key="11">
    <source>
        <dbReference type="Proteomes" id="UP000215301"/>
    </source>
</evidence>
<organism evidence="10 11">
    <name type="scientific">Thermoanaerobacterium thermosaccharolyticum</name>
    <name type="common">Clostridium thermosaccharolyticum</name>
    <dbReference type="NCBI Taxonomy" id="1517"/>
    <lineage>
        <taxon>Bacteria</taxon>
        <taxon>Bacillati</taxon>
        <taxon>Bacillota</taxon>
        <taxon>Clostridia</taxon>
        <taxon>Thermoanaerobacterales</taxon>
        <taxon>Thermoanaerobacteraceae</taxon>
        <taxon>Thermoanaerobacterium</taxon>
    </lineage>
</organism>
<comment type="caution">
    <text evidence="10">The sequence shown here is derived from an EMBL/GenBank/DDBJ whole genome shotgun (WGS) entry which is preliminary data.</text>
</comment>
<feature type="domain" description="PTS EIIA type-4" evidence="9">
    <location>
        <begin position="1"/>
        <end position="124"/>
    </location>
</feature>
<dbReference type="GO" id="GO:0009401">
    <property type="term" value="P:phosphoenolpyruvate-dependent sugar phosphotransferase system"/>
    <property type="evidence" value="ECO:0007669"/>
    <property type="project" value="UniProtKB-KW"/>
</dbReference>
<dbReference type="Gene3D" id="3.40.50.510">
    <property type="entry name" value="Phosphotransferase system, mannose-type IIA component"/>
    <property type="match status" value="1"/>
</dbReference>
<dbReference type="InterPro" id="IPR033887">
    <property type="entry name" value="PTS_IIA_man"/>
</dbReference>
<evidence type="ECO:0000256" key="1">
    <source>
        <dbReference type="ARBA" id="ARBA00004496"/>
    </source>
</evidence>
<evidence type="ECO:0000256" key="6">
    <source>
        <dbReference type="ARBA" id="ARBA00022679"/>
    </source>
</evidence>
<dbReference type="CDD" id="cd00006">
    <property type="entry name" value="PTS_IIA_man"/>
    <property type="match status" value="1"/>
</dbReference>
<dbReference type="GO" id="GO:0016301">
    <property type="term" value="F:kinase activity"/>
    <property type="evidence" value="ECO:0007669"/>
    <property type="project" value="UniProtKB-KW"/>
</dbReference>
<reference evidence="10 11" key="1">
    <citation type="submission" date="2017-06" db="EMBL/GenBank/DDBJ databases">
        <title>Isolation and characterization of a thermophilic and butanogenic Thermoanaerobacterium thermosaccharolyticum M5 capable of efficient degradation of hemicellulose.</title>
        <authorList>
            <person name="Xin F."/>
            <person name="Jiang Y."/>
        </authorList>
    </citation>
    <scope>NUCLEOTIDE SEQUENCE [LARGE SCALE GENOMIC DNA]</scope>
    <source>
        <strain evidence="10 11">M5</strain>
    </source>
</reference>
<dbReference type="AlphaFoldDB" id="A0A231VLH6"/>
<protein>
    <submittedName>
        <fullName evidence="10">PTS mannose transporter subunit IID</fullName>
    </submittedName>
</protein>
<evidence type="ECO:0000313" key="10">
    <source>
        <dbReference type="EMBL" id="OXT08924.1"/>
    </source>
</evidence>
<dbReference type="GO" id="GO:0016773">
    <property type="term" value="F:phosphotransferase activity, alcohol group as acceptor"/>
    <property type="evidence" value="ECO:0007669"/>
    <property type="project" value="InterPro"/>
</dbReference>
<evidence type="ECO:0000256" key="7">
    <source>
        <dbReference type="ARBA" id="ARBA00022683"/>
    </source>
</evidence>
<name>A0A231VLH6_THETR</name>
<evidence type="ECO:0000256" key="2">
    <source>
        <dbReference type="ARBA" id="ARBA00022448"/>
    </source>
</evidence>
<keyword evidence="8" id="KW-0418">Kinase</keyword>
<dbReference type="Proteomes" id="UP000215301">
    <property type="component" value="Unassembled WGS sequence"/>
</dbReference>
<dbReference type="GeneID" id="93864654"/>
<gene>
    <name evidence="10" type="ORF">CE561_03495</name>
</gene>